<evidence type="ECO:0000256" key="1">
    <source>
        <dbReference type="ARBA" id="ARBA00022676"/>
    </source>
</evidence>
<dbReference type="PANTHER" id="PTHR22916:SF51">
    <property type="entry name" value="GLYCOSYLTRANSFERASE EPSH-RELATED"/>
    <property type="match status" value="1"/>
</dbReference>
<feature type="domain" description="Glycosyltransferase 2-like" evidence="3">
    <location>
        <begin position="7"/>
        <end position="170"/>
    </location>
</feature>
<keyword evidence="1" id="KW-0328">Glycosyltransferase</keyword>
<dbReference type="InterPro" id="IPR001173">
    <property type="entry name" value="Glyco_trans_2-like"/>
</dbReference>
<proteinExistence type="predicted"/>
<dbReference type="PANTHER" id="PTHR22916">
    <property type="entry name" value="GLYCOSYLTRANSFERASE"/>
    <property type="match status" value="1"/>
</dbReference>
<dbReference type="RefSeq" id="WP_074732481.1">
    <property type="nucleotide sequence ID" value="NZ_FNYK01000048.1"/>
</dbReference>
<evidence type="ECO:0000259" key="3">
    <source>
        <dbReference type="Pfam" id="PF00535"/>
    </source>
</evidence>
<organism evidence="4 5">
    <name type="scientific">Sharpea azabuensis</name>
    <dbReference type="NCBI Taxonomy" id="322505"/>
    <lineage>
        <taxon>Bacteria</taxon>
        <taxon>Bacillati</taxon>
        <taxon>Bacillota</taxon>
        <taxon>Erysipelotrichia</taxon>
        <taxon>Erysipelotrichales</taxon>
        <taxon>Coprobacillaceae</taxon>
        <taxon>Sharpea</taxon>
    </lineage>
</organism>
<evidence type="ECO:0000256" key="2">
    <source>
        <dbReference type="ARBA" id="ARBA00022679"/>
    </source>
</evidence>
<dbReference type="Pfam" id="PF00535">
    <property type="entry name" value="Glycos_transf_2"/>
    <property type="match status" value="1"/>
</dbReference>
<evidence type="ECO:0000313" key="4">
    <source>
        <dbReference type="EMBL" id="SEJ04435.1"/>
    </source>
</evidence>
<dbReference type="OrthoDB" id="396512at2"/>
<name>A0A1H6VWM1_9FIRM</name>
<dbReference type="SUPFAM" id="SSF53448">
    <property type="entry name" value="Nucleotide-diphospho-sugar transferases"/>
    <property type="match status" value="1"/>
</dbReference>
<dbReference type="InterPro" id="IPR029044">
    <property type="entry name" value="Nucleotide-diphossugar_trans"/>
</dbReference>
<gene>
    <name evidence="4" type="ORF">SAMN04487834_104813</name>
</gene>
<keyword evidence="5" id="KW-1185">Reference proteome</keyword>
<dbReference type="GO" id="GO:0016757">
    <property type="term" value="F:glycosyltransferase activity"/>
    <property type="evidence" value="ECO:0007669"/>
    <property type="project" value="UniProtKB-KW"/>
</dbReference>
<protein>
    <submittedName>
        <fullName evidence="4">Glycosyl transferase family 2</fullName>
    </submittedName>
</protein>
<evidence type="ECO:0000313" key="5">
    <source>
        <dbReference type="Proteomes" id="UP000183028"/>
    </source>
</evidence>
<dbReference type="EMBL" id="FNYK01000048">
    <property type="protein sequence ID" value="SEJ04435.1"/>
    <property type="molecule type" value="Genomic_DNA"/>
</dbReference>
<dbReference type="CDD" id="cd00761">
    <property type="entry name" value="Glyco_tranf_GTA_type"/>
    <property type="match status" value="1"/>
</dbReference>
<keyword evidence="2 4" id="KW-0808">Transferase</keyword>
<sequence length="332" mass="38500">MKDILVSVIVPAYNIELYIGRCLDSILNQSYQSLEIIVVDDGSTDETGKIIDQYAAKDSRIIPIHKENGGVSSARLTGISKATGSYIGFVDGDDYIEPEMYEHLLENALKYHADISHCGYRMIFPDYHYYDYYGTQILKEQDHNEALFDLLLGNQIEPSLGNKLFHRKMLSSFQDSSLWDSEIRINEDLLMNYLCFKEANKSVYEDKTYYHYILRKGSAATSRQERYKLIDPLKVITIIKNDVVGNEELYHIAYQRYLRALMNIAMQKEWKEDSNEAKKALKKELHSPNFDERCTSKKLKGMVIGVSYFSIAYRMVRIIYERITGVSNKYKV</sequence>
<dbReference type="Proteomes" id="UP000183028">
    <property type="component" value="Unassembled WGS sequence"/>
</dbReference>
<reference evidence="5" key="1">
    <citation type="submission" date="2016-10" db="EMBL/GenBank/DDBJ databases">
        <authorList>
            <person name="Varghese N."/>
        </authorList>
    </citation>
    <scope>NUCLEOTIDE SEQUENCE [LARGE SCALE GENOMIC DNA]</scope>
    <source>
        <strain evidence="5">DSM 20406</strain>
    </source>
</reference>
<dbReference type="AlphaFoldDB" id="A0A1H6VWM1"/>
<accession>A0A1H6VWM1</accession>
<dbReference type="Gene3D" id="3.90.550.10">
    <property type="entry name" value="Spore Coat Polysaccharide Biosynthesis Protein SpsA, Chain A"/>
    <property type="match status" value="1"/>
</dbReference>